<dbReference type="PANTHER" id="PTHR11945:SF776">
    <property type="entry name" value="AGAMOUS-LIKE 50-RELATED"/>
    <property type="match status" value="1"/>
</dbReference>
<protein>
    <recommendedName>
        <fullName evidence="7">MADS-box domain-containing protein</fullName>
    </recommendedName>
</protein>
<dbReference type="SUPFAM" id="SSF55455">
    <property type="entry name" value="SRF-like"/>
    <property type="match status" value="1"/>
</dbReference>
<evidence type="ECO:0000256" key="4">
    <source>
        <dbReference type="ARBA" id="ARBA00023163"/>
    </source>
</evidence>
<dbReference type="FunFam" id="3.40.1810.10:FF:000006">
    <property type="entry name" value="Agamous-like MADS-box protein AGL62"/>
    <property type="match status" value="1"/>
</dbReference>
<keyword evidence="4" id="KW-0804">Transcription</keyword>
<feature type="coiled-coil region" evidence="6">
    <location>
        <begin position="100"/>
        <end position="134"/>
    </location>
</feature>
<dbReference type="PROSITE" id="PS50066">
    <property type="entry name" value="MADS_BOX_2"/>
    <property type="match status" value="1"/>
</dbReference>
<evidence type="ECO:0000256" key="3">
    <source>
        <dbReference type="ARBA" id="ARBA00023125"/>
    </source>
</evidence>
<dbReference type="GO" id="GO:0003677">
    <property type="term" value="F:DNA binding"/>
    <property type="evidence" value="ECO:0007669"/>
    <property type="project" value="UniProtKB-KW"/>
</dbReference>
<dbReference type="SMART" id="SM00432">
    <property type="entry name" value="MADS"/>
    <property type="match status" value="1"/>
</dbReference>
<dbReference type="Gene3D" id="3.40.1810.10">
    <property type="entry name" value="Transcription factor, MADS-box"/>
    <property type="match status" value="1"/>
</dbReference>
<evidence type="ECO:0000256" key="6">
    <source>
        <dbReference type="SAM" id="Coils"/>
    </source>
</evidence>
<dbReference type="GO" id="GO:0005634">
    <property type="term" value="C:nucleus"/>
    <property type="evidence" value="ECO:0007669"/>
    <property type="project" value="UniProtKB-SubCell"/>
</dbReference>
<dbReference type="PRINTS" id="PR00404">
    <property type="entry name" value="MADSDOMAIN"/>
</dbReference>
<keyword evidence="5" id="KW-0539">Nucleus</keyword>
<feature type="domain" description="MADS-box" evidence="7">
    <location>
        <begin position="7"/>
        <end position="67"/>
    </location>
</feature>
<dbReference type="InterPro" id="IPR002100">
    <property type="entry name" value="TF_MADSbox"/>
</dbReference>
<evidence type="ECO:0000256" key="1">
    <source>
        <dbReference type="ARBA" id="ARBA00004123"/>
    </source>
</evidence>
<evidence type="ECO:0000256" key="2">
    <source>
        <dbReference type="ARBA" id="ARBA00023015"/>
    </source>
</evidence>
<dbReference type="AlphaFoldDB" id="A0ABD3B5S6"/>
<dbReference type="PROSITE" id="PS00350">
    <property type="entry name" value="MADS_BOX_1"/>
    <property type="match status" value="1"/>
</dbReference>
<evidence type="ECO:0000256" key="5">
    <source>
        <dbReference type="ARBA" id="ARBA00023242"/>
    </source>
</evidence>
<organism evidence="8 9">
    <name type="scientific">Cinchona calisaya</name>
    <dbReference type="NCBI Taxonomy" id="153742"/>
    <lineage>
        <taxon>Eukaryota</taxon>
        <taxon>Viridiplantae</taxon>
        <taxon>Streptophyta</taxon>
        <taxon>Embryophyta</taxon>
        <taxon>Tracheophyta</taxon>
        <taxon>Spermatophyta</taxon>
        <taxon>Magnoliopsida</taxon>
        <taxon>eudicotyledons</taxon>
        <taxon>Gunneridae</taxon>
        <taxon>Pentapetalae</taxon>
        <taxon>asterids</taxon>
        <taxon>lamiids</taxon>
        <taxon>Gentianales</taxon>
        <taxon>Rubiaceae</taxon>
        <taxon>Cinchonoideae</taxon>
        <taxon>Cinchoneae</taxon>
        <taxon>Cinchona</taxon>
    </lineage>
</organism>
<dbReference type="PANTHER" id="PTHR11945">
    <property type="entry name" value="MADS BOX PROTEIN"/>
    <property type="match status" value="1"/>
</dbReference>
<dbReference type="InterPro" id="IPR036879">
    <property type="entry name" value="TF_MADSbox_sf"/>
</dbReference>
<keyword evidence="3" id="KW-0238">DNA-binding</keyword>
<comment type="subcellular location">
    <subcellularLocation>
        <location evidence="1">Nucleus</location>
    </subcellularLocation>
</comment>
<keyword evidence="6" id="KW-0175">Coiled coil</keyword>
<evidence type="ECO:0000259" key="7">
    <source>
        <dbReference type="PROSITE" id="PS50066"/>
    </source>
</evidence>
<dbReference type="EMBL" id="JBJUIK010000001">
    <property type="protein sequence ID" value="KAL3538766.1"/>
    <property type="molecule type" value="Genomic_DNA"/>
</dbReference>
<keyword evidence="2" id="KW-0805">Transcription regulation</keyword>
<sequence>MATGNKRGRPKINLVKIEDETNRLVTFSKRRAGIFKKASELSTLCGGEIAVVLFSPANRVHCFGHPSVESVINKFIKNNNNGDQNDDDDDALKNYREAKARELNEKLVYYQSIMEAEEERAKIFAAERKENEKKYWWMAPLEKLNLEQLIELEKKYEGIRKSIANFLAAEAASSSHNVAEENEPGVNLDLTLRLGPSGYAGVSEDKAEGSNAGKFQKFL</sequence>
<name>A0ABD3B5S6_9GENT</name>
<accession>A0ABD3B5S6</accession>
<dbReference type="Pfam" id="PF00319">
    <property type="entry name" value="SRF-TF"/>
    <property type="match status" value="1"/>
</dbReference>
<comment type="caution">
    <text evidence="8">The sequence shown here is derived from an EMBL/GenBank/DDBJ whole genome shotgun (WGS) entry which is preliminary data.</text>
</comment>
<gene>
    <name evidence="8" type="ORF">ACH5RR_002132</name>
</gene>
<proteinExistence type="predicted"/>
<reference evidence="8 9" key="1">
    <citation type="submission" date="2024-11" db="EMBL/GenBank/DDBJ databases">
        <title>A near-complete genome assembly of Cinchona calisaya.</title>
        <authorList>
            <person name="Lian D.C."/>
            <person name="Zhao X.W."/>
            <person name="Wei L."/>
        </authorList>
    </citation>
    <scope>NUCLEOTIDE SEQUENCE [LARGE SCALE GENOMIC DNA]</scope>
    <source>
        <tissue evidence="8">Nenye</tissue>
    </source>
</reference>
<evidence type="ECO:0000313" key="8">
    <source>
        <dbReference type="EMBL" id="KAL3538766.1"/>
    </source>
</evidence>
<evidence type="ECO:0000313" key="9">
    <source>
        <dbReference type="Proteomes" id="UP001630127"/>
    </source>
</evidence>
<dbReference type="Proteomes" id="UP001630127">
    <property type="component" value="Unassembled WGS sequence"/>
</dbReference>
<keyword evidence="9" id="KW-1185">Reference proteome</keyword>